<evidence type="ECO:0000256" key="1">
    <source>
        <dbReference type="SAM" id="MobiDB-lite"/>
    </source>
</evidence>
<accession>A0A0F9P840</accession>
<sequence>MVSDSSETRRGLTRANSHRKPPTPPRTQPPLPKQERLLAVEAKRGCGFRKIGGLYLVGDFSPVDCDRMPYLIGPCPVCGGGLHFTRSMTEINPLRLFGFHDPCAERRPHCKLCQPPDDAAFVMTVGNKYYTPESFIQEAATMGVSKRIPFIPKKLVPGHTIIYLAHPKAVPVHEPSPMSKALVEAVAIVEGEAPPPQPRLLEADQVTHKLGIFCAFIPQGIEKVLSKKNATRKEVDSLKRRGITAVVVPDNDPDHR</sequence>
<name>A0A0F9P840_9ZZZZ</name>
<organism evidence="2">
    <name type="scientific">marine sediment metagenome</name>
    <dbReference type="NCBI Taxonomy" id="412755"/>
    <lineage>
        <taxon>unclassified sequences</taxon>
        <taxon>metagenomes</taxon>
        <taxon>ecological metagenomes</taxon>
    </lineage>
</organism>
<protein>
    <submittedName>
        <fullName evidence="2">Uncharacterized protein</fullName>
    </submittedName>
</protein>
<feature type="region of interest" description="Disordered" evidence="1">
    <location>
        <begin position="1"/>
        <end position="33"/>
    </location>
</feature>
<evidence type="ECO:0000313" key="2">
    <source>
        <dbReference type="EMBL" id="KKM89597.1"/>
    </source>
</evidence>
<reference evidence="2" key="1">
    <citation type="journal article" date="2015" name="Nature">
        <title>Complex archaea that bridge the gap between prokaryotes and eukaryotes.</title>
        <authorList>
            <person name="Spang A."/>
            <person name="Saw J.H."/>
            <person name="Jorgensen S.L."/>
            <person name="Zaremba-Niedzwiedzka K."/>
            <person name="Martijn J."/>
            <person name="Lind A.E."/>
            <person name="van Eijk R."/>
            <person name="Schleper C."/>
            <person name="Guy L."/>
            <person name="Ettema T.J."/>
        </authorList>
    </citation>
    <scope>NUCLEOTIDE SEQUENCE</scope>
</reference>
<feature type="compositionally biased region" description="Pro residues" evidence="1">
    <location>
        <begin position="22"/>
        <end position="32"/>
    </location>
</feature>
<proteinExistence type="predicted"/>
<feature type="compositionally biased region" description="Basic and acidic residues" evidence="1">
    <location>
        <begin position="1"/>
        <end position="10"/>
    </location>
</feature>
<gene>
    <name evidence="2" type="ORF">LCGC14_1247130</name>
</gene>
<dbReference type="AlphaFoldDB" id="A0A0F9P840"/>
<comment type="caution">
    <text evidence="2">The sequence shown here is derived from an EMBL/GenBank/DDBJ whole genome shotgun (WGS) entry which is preliminary data.</text>
</comment>
<dbReference type="EMBL" id="LAZR01006796">
    <property type="protein sequence ID" value="KKM89597.1"/>
    <property type="molecule type" value="Genomic_DNA"/>
</dbReference>